<reference evidence="3" key="1">
    <citation type="submission" date="2023-07" db="EMBL/GenBank/DDBJ databases">
        <title>30 novel species of actinomycetes from the DSMZ collection.</title>
        <authorList>
            <person name="Nouioui I."/>
        </authorList>
    </citation>
    <scope>NUCLEOTIDE SEQUENCE [LARGE SCALE GENOMIC DNA]</scope>
    <source>
        <strain evidence="3">DSM 44399</strain>
    </source>
</reference>
<evidence type="ECO:0000256" key="1">
    <source>
        <dbReference type="SAM" id="Phobius"/>
    </source>
</evidence>
<protein>
    <recommendedName>
        <fullName evidence="4">Tetratricopeptide repeat protein</fullName>
    </recommendedName>
</protein>
<sequence>MTRPQRQASGRRRGNPLYTVGLLVFAMAVYFALIGYRGVYLISQHQWTLKVLGAAVLVLPLIGIWVVVAEIRFGMASERLGRRFRESGAAADLPELPRLPSGRPDRKAADAWFDRQRAVVERAPEDWRGWFRLAQAYDLAGDRQRARSALRTAISKAG</sequence>
<proteinExistence type="predicted"/>
<accession>A0ABU2J811</accession>
<dbReference type="RefSeq" id="WP_311422277.1">
    <property type="nucleotide sequence ID" value="NZ_JAVREH010000006.1"/>
</dbReference>
<keyword evidence="1" id="KW-1133">Transmembrane helix</keyword>
<gene>
    <name evidence="2" type="ORF">RM423_06905</name>
</gene>
<keyword evidence="1" id="KW-0812">Transmembrane</keyword>
<comment type="caution">
    <text evidence="2">The sequence shown here is derived from an EMBL/GenBank/DDBJ whole genome shotgun (WGS) entry which is preliminary data.</text>
</comment>
<feature type="transmembrane region" description="Helical" evidence="1">
    <location>
        <begin position="51"/>
        <end position="73"/>
    </location>
</feature>
<organism evidence="2 3">
    <name type="scientific">Jatrophihabitans lederbergiae</name>
    <dbReference type="NCBI Taxonomy" id="3075547"/>
    <lineage>
        <taxon>Bacteria</taxon>
        <taxon>Bacillati</taxon>
        <taxon>Actinomycetota</taxon>
        <taxon>Actinomycetes</taxon>
        <taxon>Jatrophihabitantales</taxon>
        <taxon>Jatrophihabitantaceae</taxon>
        <taxon>Jatrophihabitans</taxon>
    </lineage>
</organism>
<feature type="transmembrane region" description="Helical" evidence="1">
    <location>
        <begin position="20"/>
        <end position="39"/>
    </location>
</feature>
<evidence type="ECO:0000313" key="2">
    <source>
        <dbReference type="EMBL" id="MDT0261122.1"/>
    </source>
</evidence>
<evidence type="ECO:0000313" key="3">
    <source>
        <dbReference type="Proteomes" id="UP001183176"/>
    </source>
</evidence>
<name>A0ABU2J811_9ACTN</name>
<keyword evidence="3" id="KW-1185">Reference proteome</keyword>
<dbReference type="EMBL" id="JAVREH010000006">
    <property type="protein sequence ID" value="MDT0261122.1"/>
    <property type="molecule type" value="Genomic_DNA"/>
</dbReference>
<keyword evidence="1" id="KW-0472">Membrane</keyword>
<evidence type="ECO:0008006" key="4">
    <source>
        <dbReference type="Google" id="ProtNLM"/>
    </source>
</evidence>
<dbReference type="Proteomes" id="UP001183176">
    <property type="component" value="Unassembled WGS sequence"/>
</dbReference>